<dbReference type="RefSeq" id="XP_064771550.1">
    <property type="nucleotide sequence ID" value="XM_064914417.1"/>
</dbReference>
<keyword evidence="8" id="KW-1185">Reference proteome</keyword>
<comment type="similarity">
    <text evidence="6">Belongs to the cytochrome c oxidase subunit 6A family.</text>
</comment>
<evidence type="ECO:0000256" key="2">
    <source>
        <dbReference type="ARBA" id="ARBA00022792"/>
    </source>
</evidence>
<evidence type="ECO:0000256" key="6">
    <source>
        <dbReference type="RuleBase" id="RU004396"/>
    </source>
</evidence>
<protein>
    <submittedName>
        <fullName evidence="7">Subunit VIa of cytochrome c oxidase</fullName>
    </submittedName>
</protein>
<dbReference type="Gene3D" id="4.10.95.10">
    <property type="entry name" value="Cytochrome c oxidase, subunit VIa"/>
    <property type="match status" value="1"/>
</dbReference>
<comment type="caution">
    <text evidence="7">The sequence shown here is derived from an EMBL/GenBank/DDBJ whole genome shotgun (WGS) entry which is preliminary data.</text>
</comment>
<gene>
    <name evidence="7" type="ORF">BZA70DRAFT_293768</name>
</gene>
<comment type="subcellular location">
    <subcellularLocation>
        <location evidence="1">Mitochondrion inner membrane</location>
    </subcellularLocation>
</comment>
<name>A0ABR1FFJ8_9ASCO</name>
<evidence type="ECO:0000256" key="5">
    <source>
        <dbReference type="ARBA" id="ARBA00023136"/>
    </source>
</evidence>
<keyword evidence="4" id="KW-0496">Mitochondrion</keyword>
<dbReference type="SUPFAM" id="SSF81411">
    <property type="entry name" value="Mitochondrial cytochrome c oxidase subunit VIa"/>
    <property type="match status" value="1"/>
</dbReference>
<evidence type="ECO:0000313" key="7">
    <source>
        <dbReference type="EMBL" id="KAK7208517.1"/>
    </source>
</evidence>
<accession>A0ABR1FFJ8</accession>
<dbReference type="Proteomes" id="UP001498771">
    <property type="component" value="Unassembled WGS sequence"/>
</dbReference>
<evidence type="ECO:0000256" key="1">
    <source>
        <dbReference type="ARBA" id="ARBA00004273"/>
    </source>
</evidence>
<dbReference type="Pfam" id="PF02046">
    <property type="entry name" value="COX6A"/>
    <property type="match status" value="1"/>
</dbReference>
<evidence type="ECO:0000256" key="4">
    <source>
        <dbReference type="ARBA" id="ARBA00023128"/>
    </source>
</evidence>
<dbReference type="PANTHER" id="PTHR11504">
    <property type="entry name" value="CYTOCHROME C OXIDASE POLYPEPTIDE VIA"/>
    <property type="match status" value="1"/>
</dbReference>
<evidence type="ECO:0000313" key="8">
    <source>
        <dbReference type="Proteomes" id="UP001498771"/>
    </source>
</evidence>
<reference evidence="7 8" key="1">
    <citation type="submission" date="2024-03" db="EMBL/GenBank/DDBJ databases">
        <title>Genome-scale model development and genomic sequencing of the oleaginous clade Lipomyces.</title>
        <authorList>
            <consortium name="Lawrence Berkeley National Laboratory"/>
            <person name="Czajka J.J."/>
            <person name="Han Y."/>
            <person name="Kim J."/>
            <person name="Mondo S.J."/>
            <person name="Hofstad B.A."/>
            <person name="Robles A."/>
            <person name="Haridas S."/>
            <person name="Riley R."/>
            <person name="LaButti K."/>
            <person name="Pangilinan J."/>
            <person name="Andreopoulos W."/>
            <person name="Lipzen A."/>
            <person name="Yan J."/>
            <person name="Wang M."/>
            <person name="Ng V."/>
            <person name="Grigoriev I.V."/>
            <person name="Spatafora J.W."/>
            <person name="Magnuson J.K."/>
            <person name="Baker S.E."/>
            <person name="Pomraning K.R."/>
        </authorList>
    </citation>
    <scope>NUCLEOTIDE SEQUENCE [LARGE SCALE GENOMIC DNA]</scope>
    <source>
        <strain evidence="7 8">Phaff 52-87</strain>
    </source>
</reference>
<dbReference type="EMBL" id="JBBJBU010000001">
    <property type="protein sequence ID" value="KAK7208517.1"/>
    <property type="molecule type" value="Genomic_DNA"/>
</dbReference>
<evidence type="ECO:0000256" key="3">
    <source>
        <dbReference type="ARBA" id="ARBA00022946"/>
    </source>
</evidence>
<keyword evidence="3" id="KW-0809">Transit peptide</keyword>
<sequence length="136" mass="15752">MSSLLRVRIARPAVRPASNLFSTARRNVHELYARDPAKAKAFLEQEEAVEHHASSTAGLWYKISLFLAIPLCAASLIRSYKMEKEHIHHLYHDAEHYDEESAPNEFPYMNVRNKDFFWGDGDKTAFWSVANHHKRS</sequence>
<dbReference type="GeneID" id="90039929"/>
<dbReference type="PANTHER" id="PTHR11504:SF0">
    <property type="entry name" value="CYTOCHROME C OXIDASE SUBUNIT"/>
    <property type="match status" value="1"/>
</dbReference>
<keyword evidence="5" id="KW-0472">Membrane</keyword>
<dbReference type="InterPro" id="IPR001349">
    <property type="entry name" value="Cyt_c_oxidase_su6a"/>
</dbReference>
<keyword evidence="2" id="KW-0999">Mitochondrion inner membrane</keyword>
<dbReference type="InterPro" id="IPR036418">
    <property type="entry name" value="Cyt_c_oxidase_su6a_sf"/>
</dbReference>
<proteinExistence type="inferred from homology"/>
<organism evidence="7 8">
    <name type="scientific">Myxozyma melibiosi</name>
    <dbReference type="NCBI Taxonomy" id="54550"/>
    <lineage>
        <taxon>Eukaryota</taxon>
        <taxon>Fungi</taxon>
        <taxon>Dikarya</taxon>
        <taxon>Ascomycota</taxon>
        <taxon>Saccharomycotina</taxon>
        <taxon>Lipomycetes</taxon>
        <taxon>Lipomycetales</taxon>
        <taxon>Lipomycetaceae</taxon>
        <taxon>Myxozyma</taxon>
    </lineage>
</organism>